<keyword evidence="2" id="KW-1133">Transmembrane helix</keyword>
<feature type="transmembrane region" description="Helical" evidence="2">
    <location>
        <begin position="25"/>
        <end position="47"/>
    </location>
</feature>
<proteinExistence type="predicted"/>
<accession>A0ABS9XVS7</accession>
<name>A0ABS9XVS7_9ACTN</name>
<dbReference type="PANTHER" id="PTHR34512:SF30">
    <property type="entry name" value="OUTER MEMBRANE PROTEIN ASSEMBLY FACTOR BAMB"/>
    <property type="match status" value="1"/>
</dbReference>
<dbReference type="SUPFAM" id="SSF50998">
    <property type="entry name" value="Quinoprotein alcohol dehydrogenase-like"/>
    <property type="match status" value="1"/>
</dbReference>
<dbReference type="Pfam" id="PF13360">
    <property type="entry name" value="PQQ_2"/>
    <property type="match status" value="1"/>
</dbReference>
<dbReference type="InterPro" id="IPR002372">
    <property type="entry name" value="PQQ_rpt_dom"/>
</dbReference>
<evidence type="ECO:0000313" key="5">
    <source>
        <dbReference type="Proteomes" id="UP001165270"/>
    </source>
</evidence>
<gene>
    <name evidence="4" type="ORF">MQN93_35385</name>
</gene>
<dbReference type="PANTHER" id="PTHR34512">
    <property type="entry name" value="CELL SURFACE PROTEIN"/>
    <property type="match status" value="1"/>
</dbReference>
<keyword evidence="5" id="KW-1185">Reference proteome</keyword>
<evidence type="ECO:0000256" key="2">
    <source>
        <dbReference type="SAM" id="Phobius"/>
    </source>
</evidence>
<organism evidence="4 5">
    <name type="scientific">Streptomyces spinosisporus</name>
    <dbReference type="NCBI Taxonomy" id="2927582"/>
    <lineage>
        <taxon>Bacteria</taxon>
        <taxon>Bacillati</taxon>
        <taxon>Actinomycetota</taxon>
        <taxon>Actinomycetes</taxon>
        <taxon>Kitasatosporales</taxon>
        <taxon>Streptomycetaceae</taxon>
        <taxon>Streptomyces</taxon>
    </lineage>
</organism>
<comment type="caution">
    <text evidence="4">The sequence shown here is derived from an EMBL/GenBank/DDBJ whole genome shotgun (WGS) entry which is preliminary data.</text>
</comment>
<keyword evidence="2" id="KW-0472">Membrane</keyword>
<evidence type="ECO:0000313" key="4">
    <source>
        <dbReference type="EMBL" id="MCI3245007.1"/>
    </source>
</evidence>
<dbReference type="Proteomes" id="UP001165270">
    <property type="component" value="Unassembled WGS sequence"/>
</dbReference>
<sequence>MSFGPPPSPFTQSTRTAQQRKLRRIRLWCAFTGFLVVLLGIGGWIMWPKGNSDSPANVRSAALSPDAIRETVEKTPRSPEGQTGGRWYEDGYKKYETHKAPGTWATAKIVARGIGTGTVAGVDARTGDKAWTFRLKGHLCATTQHVTNAGETAVVAQSEPAHMEDGAPALDGCDQVIFFDVDTGKRLWQVKLPRAQSASVFNTNVTMTRGTVAVAWGDGSAAFAMDHGQRLWASAGASACRDIGFAGGRALLALVNCEENGDATYRVQKIDPQTGKPKWNYRVSRGVKSVYLPSSEPPVLAVAAGDDKVTDLITLDDQGRHRATISMQDYYDPMCSRQEYGVIERCDALVVGREQLFVASKDTIEVDQASNWIISFDLATGKTGRKFEGRAASPIYPLRMSGDKLLAYRENSIDVGLSAVISIDPTTAEQTPYLLFGLDMQTGPEVQDPSMADIVVEHGRVFLAPKEIEGDATDEENLALVVLGMEPAK</sequence>
<evidence type="ECO:0000256" key="1">
    <source>
        <dbReference type="SAM" id="MobiDB-lite"/>
    </source>
</evidence>
<protein>
    <submittedName>
        <fullName evidence="4">PQQ-binding-like beta-propeller repeat protein</fullName>
    </submittedName>
</protein>
<feature type="region of interest" description="Disordered" evidence="1">
    <location>
        <begin position="67"/>
        <end position="86"/>
    </location>
</feature>
<dbReference type="Gene3D" id="2.130.10.10">
    <property type="entry name" value="YVTN repeat-like/Quinoprotein amine dehydrogenase"/>
    <property type="match status" value="1"/>
</dbReference>
<dbReference type="EMBL" id="JALDAX010000018">
    <property type="protein sequence ID" value="MCI3245007.1"/>
    <property type="molecule type" value="Genomic_DNA"/>
</dbReference>
<reference evidence="4" key="1">
    <citation type="submission" date="2022-03" db="EMBL/GenBank/DDBJ databases">
        <title>Streptomyces 7R015 and 7R016 isolated from Barleria lupulina in Thailand.</title>
        <authorList>
            <person name="Kanchanasin P."/>
            <person name="Phongsopitanun W."/>
            <person name="Tanasupawat S."/>
        </authorList>
    </citation>
    <scope>NUCLEOTIDE SEQUENCE</scope>
    <source>
        <strain evidence="4">7R016</strain>
    </source>
</reference>
<dbReference type="RefSeq" id="WP_242712752.1">
    <property type="nucleotide sequence ID" value="NZ_JALDAX010000018.1"/>
</dbReference>
<keyword evidence="2" id="KW-0812">Transmembrane</keyword>
<evidence type="ECO:0000259" key="3">
    <source>
        <dbReference type="Pfam" id="PF13360"/>
    </source>
</evidence>
<dbReference type="InterPro" id="IPR011047">
    <property type="entry name" value="Quinoprotein_ADH-like_sf"/>
</dbReference>
<feature type="compositionally biased region" description="Basic and acidic residues" evidence="1">
    <location>
        <begin position="67"/>
        <end position="77"/>
    </location>
</feature>
<dbReference type="InterPro" id="IPR015943">
    <property type="entry name" value="WD40/YVTN_repeat-like_dom_sf"/>
</dbReference>
<feature type="domain" description="Pyrrolo-quinoline quinone repeat" evidence="3">
    <location>
        <begin position="176"/>
        <end position="369"/>
    </location>
</feature>